<dbReference type="EMBL" id="JAIXMP010000022">
    <property type="protein sequence ID" value="KAI9255632.1"/>
    <property type="molecule type" value="Genomic_DNA"/>
</dbReference>
<keyword evidence="4" id="KW-1185">Reference proteome</keyword>
<dbReference type="SUPFAM" id="SSF54211">
    <property type="entry name" value="Ribosomal protein S5 domain 2-like"/>
    <property type="match status" value="1"/>
</dbReference>
<sequence>MRFLDPSSRKTPFIYISIQLEGDQLDVNLEPSKMAVMLHHKQDVIDLFQALVHRIYGSPIQELFGNVSQSNTMIEHHRLDQESTTPSNIPENSINHQTRVNTMISAVQDDDNNLLDNANTSLVPREDQHEFSSLRGTNNDTHEERPTMEGNVLIEKSTNMDIDISSNSELQQQLQQREEDSAIGLEDEQDQLIDENNDAMQSERGVWEFSMSRQGSSMGSSSSSHSEGEQDQLLPSEDDEDDLILPEHDLEPHVPTLSEWLKAPQQQQQPPQVNPIFTSSPSSSSFSRVPTNATMMENTNDSVPNRSNNTQLLPQPTTCVETSPSPAIVPTSRRVQNPRVFINPLITTSRRPVQQRDTTSSTMVSSSSSPLTTTNRPPTVAFNRCRIHNPTPKGSGEKNHVPERLFSILQEGPHSQIDPDPLDEQSEYATTSMTIGPPQQQSNISSTEIYKSPSLSPPAKARGNRNLYDMFRMQSLTSPPETTLASLRPQRSIAVDKGKNVVRPHRIAQDTSSQSTITSHQSTTTPSAATATTLVTTNNPTHNIPRKRKRNTLFSDHRKKSALFDTLNLTMPVQCNSFSIYTKYPSQYQRLARYHRVRLDCYPTMQGAQNTMLRQFPLSNQGANRLSLVAYAKQQNDNSVKEIGVATKDW</sequence>
<accession>A0AAD5PBQ2</accession>
<feature type="region of interest" description="Disordered" evidence="1">
    <location>
        <begin position="350"/>
        <end position="382"/>
    </location>
</feature>
<reference evidence="3" key="2">
    <citation type="submission" date="2023-02" db="EMBL/GenBank/DDBJ databases">
        <authorList>
            <consortium name="DOE Joint Genome Institute"/>
            <person name="Mondo S.J."/>
            <person name="Chang Y."/>
            <person name="Wang Y."/>
            <person name="Ahrendt S."/>
            <person name="Andreopoulos W."/>
            <person name="Barry K."/>
            <person name="Beard J."/>
            <person name="Benny G.L."/>
            <person name="Blankenship S."/>
            <person name="Bonito G."/>
            <person name="Cuomo C."/>
            <person name="Desiro A."/>
            <person name="Gervers K.A."/>
            <person name="Hundley H."/>
            <person name="Kuo A."/>
            <person name="LaButti K."/>
            <person name="Lang B.F."/>
            <person name="Lipzen A."/>
            <person name="O'Donnell K."/>
            <person name="Pangilinan J."/>
            <person name="Reynolds N."/>
            <person name="Sandor L."/>
            <person name="Smith M.W."/>
            <person name="Tsang A."/>
            <person name="Grigoriev I.V."/>
            <person name="Stajich J.E."/>
            <person name="Spatafora J.W."/>
        </authorList>
    </citation>
    <scope>NUCLEOTIDE SEQUENCE</scope>
    <source>
        <strain evidence="3">RSA 2281</strain>
    </source>
</reference>
<evidence type="ECO:0000256" key="1">
    <source>
        <dbReference type="SAM" id="MobiDB-lite"/>
    </source>
</evidence>
<feature type="region of interest" description="Disordered" evidence="1">
    <location>
        <begin position="126"/>
        <end position="149"/>
    </location>
</feature>
<feature type="region of interest" description="Disordered" evidence="1">
    <location>
        <begin position="262"/>
        <end position="288"/>
    </location>
</feature>
<feature type="compositionally biased region" description="Low complexity" evidence="1">
    <location>
        <begin position="358"/>
        <end position="379"/>
    </location>
</feature>
<dbReference type="Pfam" id="PF01119">
    <property type="entry name" value="DNA_mis_repair"/>
    <property type="match status" value="1"/>
</dbReference>
<dbReference type="GO" id="GO:0030983">
    <property type="term" value="F:mismatched DNA binding"/>
    <property type="evidence" value="ECO:0007669"/>
    <property type="project" value="InterPro"/>
</dbReference>
<protein>
    <recommendedName>
        <fullName evidence="2">DNA mismatch repair protein S5 domain-containing protein</fullName>
    </recommendedName>
</protein>
<feature type="domain" description="DNA mismatch repair protein S5" evidence="2">
    <location>
        <begin position="8"/>
        <end position="56"/>
    </location>
</feature>
<evidence type="ECO:0000259" key="2">
    <source>
        <dbReference type="Pfam" id="PF01119"/>
    </source>
</evidence>
<dbReference type="AlphaFoldDB" id="A0AAD5PBQ2"/>
<comment type="caution">
    <text evidence="3">The sequence shown here is derived from an EMBL/GenBank/DDBJ whole genome shotgun (WGS) entry which is preliminary data.</text>
</comment>
<dbReference type="GO" id="GO:0005524">
    <property type="term" value="F:ATP binding"/>
    <property type="evidence" value="ECO:0007669"/>
    <property type="project" value="InterPro"/>
</dbReference>
<feature type="region of interest" description="Disordered" evidence="1">
    <location>
        <begin position="433"/>
        <end position="461"/>
    </location>
</feature>
<feature type="region of interest" description="Disordered" evidence="1">
    <location>
        <begin position="210"/>
        <end position="235"/>
    </location>
</feature>
<feature type="compositionally biased region" description="Low complexity" evidence="1">
    <location>
        <begin position="210"/>
        <end position="225"/>
    </location>
</feature>
<evidence type="ECO:0000313" key="4">
    <source>
        <dbReference type="Proteomes" id="UP001209540"/>
    </source>
</evidence>
<dbReference type="GO" id="GO:0006298">
    <property type="term" value="P:mismatch repair"/>
    <property type="evidence" value="ECO:0007669"/>
    <property type="project" value="InterPro"/>
</dbReference>
<reference evidence="3" key="1">
    <citation type="journal article" date="2022" name="IScience">
        <title>Evolution of zygomycete secretomes and the origins of terrestrial fungal ecologies.</title>
        <authorList>
            <person name="Chang Y."/>
            <person name="Wang Y."/>
            <person name="Mondo S."/>
            <person name="Ahrendt S."/>
            <person name="Andreopoulos W."/>
            <person name="Barry K."/>
            <person name="Beard J."/>
            <person name="Benny G.L."/>
            <person name="Blankenship S."/>
            <person name="Bonito G."/>
            <person name="Cuomo C."/>
            <person name="Desiro A."/>
            <person name="Gervers K.A."/>
            <person name="Hundley H."/>
            <person name="Kuo A."/>
            <person name="LaButti K."/>
            <person name="Lang B.F."/>
            <person name="Lipzen A."/>
            <person name="O'Donnell K."/>
            <person name="Pangilinan J."/>
            <person name="Reynolds N."/>
            <person name="Sandor L."/>
            <person name="Smith M.E."/>
            <person name="Tsang A."/>
            <person name="Grigoriev I.V."/>
            <person name="Stajich J.E."/>
            <person name="Spatafora J.W."/>
        </authorList>
    </citation>
    <scope>NUCLEOTIDE SEQUENCE</scope>
    <source>
        <strain evidence="3">RSA 2281</strain>
    </source>
</reference>
<gene>
    <name evidence="3" type="ORF">BDA99DRAFT_146764</name>
</gene>
<dbReference type="Proteomes" id="UP001209540">
    <property type="component" value="Unassembled WGS sequence"/>
</dbReference>
<dbReference type="InterPro" id="IPR013507">
    <property type="entry name" value="DNA_mismatch_S5_2-like"/>
</dbReference>
<dbReference type="Gene3D" id="3.30.230.10">
    <property type="match status" value="1"/>
</dbReference>
<dbReference type="InterPro" id="IPR014721">
    <property type="entry name" value="Ribsml_uS5_D2-typ_fold_subgr"/>
</dbReference>
<feature type="compositionally biased region" description="Polar residues" evidence="1">
    <location>
        <begin position="433"/>
        <end position="449"/>
    </location>
</feature>
<organism evidence="3 4">
    <name type="scientific">Phascolomyces articulosus</name>
    <dbReference type="NCBI Taxonomy" id="60185"/>
    <lineage>
        <taxon>Eukaryota</taxon>
        <taxon>Fungi</taxon>
        <taxon>Fungi incertae sedis</taxon>
        <taxon>Mucoromycota</taxon>
        <taxon>Mucoromycotina</taxon>
        <taxon>Mucoromycetes</taxon>
        <taxon>Mucorales</taxon>
        <taxon>Lichtheimiaceae</taxon>
        <taxon>Phascolomyces</taxon>
    </lineage>
</organism>
<feature type="region of interest" description="Disordered" evidence="1">
    <location>
        <begin position="509"/>
        <end position="528"/>
    </location>
</feature>
<name>A0AAD5PBQ2_9FUNG</name>
<dbReference type="InterPro" id="IPR020568">
    <property type="entry name" value="Ribosomal_Su5_D2-typ_SF"/>
</dbReference>
<proteinExistence type="predicted"/>
<evidence type="ECO:0000313" key="3">
    <source>
        <dbReference type="EMBL" id="KAI9255632.1"/>
    </source>
</evidence>